<feature type="domain" description="Enkurin" evidence="7">
    <location>
        <begin position="179"/>
        <end position="275"/>
    </location>
</feature>
<evidence type="ECO:0000256" key="3">
    <source>
        <dbReference type="ARBA" id="ARBA00022490"/>
    </source>
</evidence>
<dbReference type="PANTHER" id="PTHR21490">
    <property type="entry name" value="ENKURIN-RELATED"/>
    <property type="match status" value="1"/>
</dbReference>
<organism evidence="8">
    <name type="scientific">Coccolithus braarudii</name>
    <dbReference type="NCBI Taxonomy" id="221442"/>
    <lineage>
        <taxon>Eukaryota</taxon>
        <taxon>Haptista</taxon>
        <taxon>Haptophyta</taxon>
        <taxon>Prymnesiophyceae</taxon>
        <taxon>Coccolithales</taxon>
        <taxon>Coccolithaceae</taxon>
        <taxon>Coccolithus</taxon>
    </lineage>
</organism>
<dbReference type="GO" id="GO:0005516">
    <property type="term" value="F:calmodulin binding"/>
    <property type="evidence" value="ECO:0007669"/>
    <property type="project" value="TreeGrafter"/>
</dbReference>
<dbReference type="PANTHER" id="PTHR21490:SF0">
    <property type="entry name" value="ENKURIN"/>
    <property type="match status" value="1"/>
</dbReference>
<reference evidence="8" key="1">
    <citation type="submission" date="2021-01" db="EMBL/GenBank/DDBJ databases">
        <authorList>
            <person name="Corre E."/>
            <person name="Pelletier E."/>
            <person name="Niang G."/>
            <person name="Scheremetjew M."/>
            <person name="Finn R."/>
            <person name="Kale V."/>
            <person name="Holt S."/>
            <person name="Cochrane G."/>
            <person name="Meng A."/>
            <person name="Brown T."/>
            <person name="Cohen L."/>
        </authorList>
    </citation>
    <scope>NUCLEOTIDE SEQUENCE</scope>
    <source>
        <strain evidence="8">PLY182g</strain>
    </source>
</reference>
<evidence type="ECO:0000256" key="4">
    <source>
        <dbReference type="ARBA" id="ARBA00023212"/>
    </source>
</evidence>
<dbReference type="EMBL" id="HBEY01042967">
    <property type="protein sequence ID" value="CAD8617163.1"/>
    <property type="molecule type" value="Transcribed_RNA"/>
</dbReference>
<dbReference type="PROSITE" id="PS51665">
    <property type="entry name" value="ENKURIN"/>
    <property type="match status" value="1"/>
</dbReference>
<dbReference type="GO" id="GO:0005856">
    <property type="term" value="C:cytoskeleton"/>
    <property type="evidence" value="ECO:0007669"/>
    <property type="project" value="UniProtKB-SubCell"/>
</dbReference>
<comment type="subcellular location">
    <subcellularLocation>
        <location evidence="1">Cell projection</location>
        <location evidence="1">Cilium</location>
    </subcellularLocation>
    <subcellularLocation>
        <location evidence="2">Cytoplasm</location>
        <location evidence="2">Cytoskeleton</location>
    </subcellularLocation>
</comment>
<sequence>MQEESIYSLIPQPIEQAPRPPRHVSKHNPVVQPTFSTFGLKGTSKPGYENVAGDGGNAGAAGYGQHTYKKSHATFGTVNNAKAPTDIQQKGTGIGGGSVVLPDEVKPIVRSTGQRKPPVPGPKVCHDEYKSTHPAREEKNFVTANAVENILSEPKKGAEPVNWTEKPHFGKVPPYLNKIKKEISDEYEYIRTMQQSQEGDHPGLRPIGEGERAELIDQLKGKWDEVNAIYQRSSCLSLASLDTIGKVKRKEMYEAQLAQIERDIEKLSKPVVYVKADD</sequence>
<evidence type="ECO:0000256" key="1">
    <source>
        <dbReference type="ARBA" id="ARBA00004138"/>
    </source>
</evidence>
<accession>A0A7S0LMH4</accession>
<keyword evidence="5" id="KW-0966">Cell projection</keyword>
<evidence type="ECO:0000259" key="7">
    <source>
        <dbReference type="PROSITE" id="PS51665"/>
    </source>
</evidence>
<evidence type="ECO:0000256" key="6">
    <source>
        <dbReference type="SAM" id="MobiDB-lite"/>
    </source>
</evidence>
<keyword evidence="4" id="KW-0206">Cytoskeleton</keyword>
<proteinExistence type="predicted"/>
<evidence type="ECO:0000256" key="5">
    <source>
        <dbReference type="ARBA" id="ARBA00023273"/>
    </source>
</evidence>
<name>A0A7S0LMH4_9EUKA</name>
<keyword evidence="3" id="KW-0963">Cytoplasm</keyword>
<dbReference type="Pfam" id="PF13864">
    <property type="entry name" value="Enkurin"/>
    <property type="match status" value="1"/>
</dbReference>
<evidence type="ECO:0000313" key="8">
    <source>
        <dbReference type="EMBL" id="CAD8617163.1"/>
    </source>
</evidence>
<gene>
    <name evidence="8" type="ORF">CPEL01642_LOCUS20544</name>
</gene>
<dbReference type="InterPro" id="IPR052102">
    <property type="entry name" value="Enkurin_domain-protein"/>
</dbReference>
<evidence type="ECO:0000256" key="2">
    <source>
        <dbReference type="ARBA" id="ARBA00004245"/>
    </source>
</evidence>
<dbReference type="AlphaFoldDB" id="A0A7S0LMH4"/>
<dbReference type="InterPro" id="IPR027012">
    <property type="entry name" value="Enkurin_dom"/>
</dbReference>
<protein>
    <recommendedName>
        <fullName evidence="7">Enkurin domain-containing protein</fullName>
    </recommendedName>
</protein>
<feature type="region of interest" description="Disordered" evidence="6">
    <location>
        <begin position="1"/>
        <end position="43"/>
    </location>
</feature>
<dbReference type="GO" id="GO:0005929">
    <property type="term" value="C:cilium"/>
    <property type="evidence" value="ECO:0007669"/>
    <property type="project" value="UniProtKB-SubCell"/>
</dbReference>